<dbReference type="Pfam" id="PF00480">
    <property type="entry name" value="ROK"/>
    <property type="match status" value="1"/>
</dbReference>
<dbReference type="InterPro" id="IPR043129">
    <property type="entry name" value="ATPase_NBD"/>
</dbReference>
<evidence type="ECO:0000256" key="1">
    <source>
        <dbReference type="ARBA" id="ARBA00006479"/>
    </source>
</evidence>
<organism evidence="3 4">
    <name type="scientific">Actinomycetospora straminea</name>
    <dbReference type="NCBI Taxonomy" id="663607"/>
    <lineage>
        <taxon>Bacteria</taxon>
        <taxon>Bacillati</taxon>
        <taxon>Actinomycetota</taxon>
        <taxon>Actinomycetes</taxon>
        <taxon>Pseudonocardiales</taxon>
        <taxon>Pseudonocardiaceae</taxon>
        <taxon>Actinomycetospora</taxon>
    </lineage>
</organism>
<dbReference type="PANTHER" id="PTHR18964">
    <property type="entry name" value="ROK (REPRESSOR, ORF, KINASE) FAMILY"/>
    <property type="match status" value="1"/>
</dbReference>
<name>A0ABP9EE09_9PSEU</name>
<proteinExistence type="inferred from homology"/>
<protein>
    <submittedName>
        <fullName evidence="3">ROK family transcriptional regulator</fullName>
    </submittedName>
</protein>
<dbReference type="RefSeq" id="WP_274233087.1">
    <property type="nucleotide sequence ID" value="NZ_BAABHQ010000006.1"/>
</dbReference>
<accession>A0ABP9EE09</accession>
<keyword evidence="4" id="KW-1185">Reference proteome</keyword>
<sequence>MTDRERGTAASARSTSPHSGLRRATTERAILDELAAEFGPLTRAELSRRTGISPPAISEAVRRLEVDAVLVPVGPRSGVPGAVATLYDLAPGAGVVIAVEINRRVVRTAVADLAGRRLEHLDHDPPDDGIVAPRLDDVLATVGGRWSAEGRPVRSVAVSIANPVDPATGRVVELRESAFPAGVVGVDDVRGVDRSMVVLDNDVNFAALAERDHGAAVGAATFAYLYVGERHSVGLGLVLDGVLIRGARGLAGEIGYLPLGEGTGRFRFGEAMAAHGLTPPADAPDDAPEAAGDDPALAAAGRTLGEAAVAVCATVDPALLVLGGPVGLTPGLRPHVEATVAELAPRPVPVVAGALGETAPLWGALAEARHRAWEGLLSGRR</sequence>
<gene>
    <name evidence="3" type="ORF">GCM10023203_28150</name>
</gene>
<comment type="similarity">
    <text evidence="1">Belongs to the ROK (NagC/XylR) family.</text>
</comment>
<dbReference type="InterPro" id="IPR036390">
    <property type="entry name" value="WH_DNA-bd_sf"/>
</dbReference>
<dbReference type="InterPro" id="IPR011991">
    <property type="entry name" value="ArsR-like_HTH"/>
</dbReference>
<dbReference type="Gene3D" id="1.10.10.10">
    <property type="entry name" value="Winged helix-like DNA-binding domain superfamily/Winged helix DNA-binding domain"/>
    <property type="match status" value="1"/>
</dbReference>
<dbReference type="Pfam" id="PF13412">
    <property type="entry name" value="HTH_24"/>
    <property type="match status" value="1"/>
</dbReference>
<feature type="region of interest" description="Disordered" evidence="2">
    <location>
        <begin position="1"/>
        <end position="24"/>
    </location>
</feature>
<dbReference type="InterPro" id="IPR036388">
    <property type="entry name" value="WH-like_DNA-bd_sf"/>
</dbReference>
<evidence type="ECO:0000313" key="3">
    <source>
        <dbReference type="EMBL" id="GAA4876234.1"/>
    </source>
</evidence>
<dbReference type="Proteomes" id="UP001500457">
    <property type="component" value="Unassembled WGS sequence"/>
</dbReference>
<dbReference type="SUPFAM" id="SSF46785">
    <property type="entry name" value="Winged helix' DNA-binding domain"/>
    <property type="match status" value="1"/>
</dbReference>
<dbReference type="Gene3D" id="3.30.420.40">
    <property type="match status" value="2"/>
</dbReference>
<evidence type="ECO:0000256" key="2">
    <source>
        <dbReference type="SAM" id="MobiDB-lite"/>
    </source>
</evidence>
<reference evidence="4" key="1">
    <citation type="journal article" date="2019" name="Int. J. Syst. Evol. Microbiol.">
        <title>The Global Catalogue of Microorganisms (GCM) 10K type strain sequencing project: providing services to taxonomists for standard genome sequencing and annotation.</title>
        <authorList>
            <consortium name="The Broad Institute Genomics Platform"/>
            <consortium name="The Broad Institute Genome Sequencing Center for Infectious Disease"/>
            <person name="Wu L."/>
            <person name="Ma J."/>
        </authorList>
    </citation>
    <scope>NUCLEOTIDE SEQUENCE [LARGE SCALE GENOMIC DNA]</scope>
    <source>
        <strain evidence="4">JCM 17983</strain>
    </source>
</reference>
<dbReference type="PANTHER" id="PTHR18964:SF149">
    <property type="entry name" value="BIFUNCTIONAL UDP-N-ACETYLGLUCOSAMINE 2-EPIMERASE_N-ACETYLMANNOSAMINE KINASE"/>
    <property type="match status" value="1"/>
</dbReference>
<dbReference type="CDD" id="cd00090">
    <property type="entry name" value="HTH_ARSR"/>
    <property type="match status" value="1"/>
</dbReference>
<dbReference type="SUPFAM" id="SSF53067">
    <property type="entry name" value="Actin-like ATPase domain"/>
    <property type="match status" value="1"/>
</dbReference>
<comment type="caution">
    <text evidence="3">The sequence shown here is derived from an EMBL/GenBank/DDBJ whole genome shotgun (WGS) entry which is preliminary data.</text>
</comment>
<dbReference type="InterPro" id="IPR000600">
    <property type="entry name" value="ROK"/>
</dbReference>
<dbReference type="CDD" id="cd23763">
    <property type="entry name" value="ASKHA_ATPase_ROK"/>
    <property type="match status" value="1"/>
</dbReference>
<evidence type="ECO:0000313" key="4">
    <source>
        <dbReference type="Proteomes" id="UP001500457"/>
    </source>
</evidence>
<dbReference type="EMBL" id="BAABHQ010000006">
    <property type="protein sequence ID" value="GAA4876234.1"/>
    <property type="molecule type" value="Genomic_DNA"/>
</dbReference>